<dbReference type="Proteomes" id="UP001175228">
    <property type="component" value="Unassembled WGS sequence"/>
</dbReference>
<organism evidence="1 2">
    <name type="scientific">Armillaria luteobubalina</name>
    <dbReference type="NCBI Taxonomy" id="153913"/>
    <lineage>
        <taxon>Eukaryota</taxon>
        <taxon>Fungi</taxon>
        <taxon>Dikarya</taxon>
        <taxon>Basidiomycota</taxon>
        <taxon>Agaricomycotina</taxon>
        <taxon>Agaricomycetes</taxon>
        <taxon>Agaricomycetidae</taxon>
        <taxon>Agaricales</taxon>
        <taxon>Marasmiineae</taxon>
        <taxon>Physalacriaceae</taxon>
        <taxon>Armillaria</taxon>
    </lineage>
</organism>
<dbReference type="EMBL" id="JAUEPU010000006">
    <property type="protein sequence ID" value="KAK0501889.1"/>
    <property type="molecule type" value="Genomic_DNA"/>
</dbReference>
<gene>
    <name evidence="1" type="ORF">EDD18DRAFT_1144825</name>
</gene>
<dbReference type="AlphaFoldDB" id="A0AA39QHR4"/>
<reference evidence="1" key="1">
    <citation type="submission" date="2023-06" db="EMBL/GenBank/DDBJ databases">
        <authorList>
            <consortium name="Lawrence Berkeley National Laboratory"/>
            <person name="Ahrendt S."/>
            <person name="Sahu N."/>
            <person name="Indic B."/>
            <person name="Wong-Bajracharya J."/>
            <person name="Merenyi Z."/>
            <person name="Ke H.-M."/>
            <person name="Monk M."/>
            <person name="Kocsube S."/>
            <person name="Drula E."/>
            <person name="Lipzen A."/>
            <person name="Balint B."/>
            <person name="Henrissat B."/>
            <person name="Andreopoulos B."/>
            <person name="Martin F.M."/>
            <person name="Harder C.B."/>
            <person name="Rigling D."/>
            <person name="Ford K.L."/>
            <person name="Foster G.D."/>
            <person name="Pangilinan J."/>
            <person name="Papanicolaou A."/>
            <person name="Barry K."/>
            <person name="LaButti K."/>
            <person name="Viragh M."/>
            <person name="Koriabine M."/>
            <person name="Yan M."/>
            <person name="Riley R."/>
            <person name="Champramary S."/>
            <person name="Plett K.L."/>
            <person name="Tsai I.J."/>
            <person name="Slot J."/>
            <person name="Sipos G."/>
            <person name="Plett J."/>
            <person name="Nagy L.G."/>
            <person name="Grigoriev I.V."/>
        </authorList>
    </citation>
    <scope>NUCLEOTIDE SEQUENCE</scope>
    <source>
        <strain evidence="1">HWK02</strain>
    </source>
</reference>
<protein>
    <recommendedName>
        <fullName evidence="3">F-box domain-containing protein</fullName>
    </recommendedName>
</protein>
<evidence type="ECO:0000313" key="2">
    <source>
        <dbReference type="Proteomes" id="UP001175228"/>
    </source>
</evidence>
<evidence type="ECO:0008006" key="3">
    <source>
        <dbReference type="Google" id="ProtNLM"/>
    </source>
</evidence>
<accession>A0AA39QHR4</accession>
<proteinExistence type="predicted"/>
<name>A0AA39QHR4_9AGAR</name>
<comment type="caution">
    <text evidence="1">The sequence shown here is derived from an EMBL/GenBank/DDBJ whole genome shotgun (WGS) entry which is preliminary data.</text>
</comment>
<sequence>MTSSLVSCARCAHPVLSSFKENFNTVHSALDETTPTITTFLETNTYPTSLQYGTLCALRATVENTLHEIDIIMAHLEHERHRLLDIHESHLRVISPIRRLPTEILAEIFAAATTSFYPVFDPHNRDGPWPLSRVCARWRAVAIRYCPEMWNNMDISYKVTPKNLGALLRLVFSRCRDGPLYIRIGIICHPIFAVVSTVTQESSRWRSFEIYYANDQLMDALGAIRELKLDILESLSIRLHHVFDPKLITTFETAPSLKAVELRGASGGMRIALPFSQLQSYIDDGGHEMRGVSSARYFLDILKKSPQLLKFHAGGDSVLHEFLTANPVVAPPLLHESLEELSLYDPMLLRSIVLPALRIMTLGHPYRAYKIPLLALSEMIARSSCSLTSLSLRNIAFDDQGTSHWRDILDLTPCLTKLEVIMLHSYGNTSTFLSSLIEGLDEKGDSSDDLVRYDIVPLLTDLAIKVADEADEEGVYHNFLNSDFVDMVAWRYRWAALRNVCVVVRGEDKGRDFWEFRSNEFEFLNGLKSEGLRICVFKERDGRGKRVDCLATEVA</sequence>
<keyword evidence="2" id="KW-1185">Reference proteome</keyword>
<evidence type="ECO:0000313" key="1">
    <source>
        <dbReference type="EMBL" id="KAK0501889.1"/>
    </source>
</evidence>